<dbReference type="InterPro" id="IPR047196">
    <property type="entry name" value="YidC_ALB_C"/>
</dbReference>
<reference evidence="12 13" key="1">
    <citation type="journal article" date="2016" name="Nat. Commun.">
        <title>Thousands of microbial genomes shed light on interconnected biogeochemical processes in an aquifer system.</title>
        <authorList>
            <person name="Anantharaman K."/>
            <person name="Brown C.T."/>
            <person name="Hug L.A."/>
            <person name="Sharon I."/>
            <person name="Castelle C.J."/>
            <person name="Probst A.J."/>
            <person name="Thomas B.C."/>
            <person name="Singh A."/>
            <person name="Wilkins M.J."/>
            <person name="Karaoz U."/>
            <person name="Brodie E.L."/>
            <person name="Williams K.H."/>
            <person name="Hubbard S.S."/>
            <person name="Banfield J.F."/>
        </authorList>
    </citation>
    <scope>NUCLEOTIDE SEQUENCE [LARGE SCALE GENOMIC DNA]</scope>
</reference>
<dbReference type="InterPro" id="IPR028055">
    <property type="entry name" value="YidC/Oxa/ALB_C"/>
</dbReference>
<evidence type="ECO:0000256" key="7">
    <source>
        <dbReference type="ARBA" id="ARBA00023136"/>
    </source>
</evidence>
<dbReference type="GO" id="GO:0032977">
    <property type="term" value="F:membrane insertase activity"/>
    <property type="evidence" value="ECO:0007669"/>
    <property type="project" value="InterPro"/>
</dbReference>
<dbReference type="InterPro" id="IPR001708">
    <property type="entry name" value="YidC/ALB3/OXA1/COX18"/>
</dbReference>
<feature type="domain" description="Membrane insertase YidC/Oxa/ALB C-terminal" evidence="11">
    <location>
        <begin position="33"/>
        <end position="236"/>
    </location>
</feature>
<accession>A0A1F6LRN5</accession>
<keyword evidence="5" id="KW-0653">Protein transport</keyword>
<dbReference type="GO" id="GO:0005886">
    <property type="term" value="C:plasma membrane"/>
    <property type="evidence" value="ECO:0007669"/>
    <property type="project" value="UniProtKB-SubCell"/>
</dbReference>
<feature type="transmembrane region" description="Helical" evidence="10">
    <location>
        <begin position="98"/>
        <end position="119"/>
    </location>
</feature>
<keyword evidence="6 10" id="KW-1133">Transmembrane helix</keyword>
<evidence type="ECO:0000256" key="1">
    <source>
        <dbReference type="ARBA" id="ARBA00004651"/>
    </source>
</evidence>
<keyword evidence="8" id="KW-0143">Chaperone</keyword>
<evidence type="ECO:0000256" key="3">
    <source>
        <dbReference type="ARBA" id="ARBA00022475"/>
    </source>
</evidence>
<proteinExistence type="inferred from homology"/>
<dbReference type="NCBIfam" id="TIGR03592">
    <property type="entry name" value="yidC_oxa1_cterm"/>
    <property type="match status" value="1"/>
</dbReference>
<comment type="similarity">
    <text evidence="9">Belongs to the OXA1/ALB3/YidC family.</text>
</comment>
<evidence type="ECO:0000256" key="4">
    <source>
        <dbReference type="ARBA" id="ARBA00022692"/>
    </source>
</evidence>
<dbReference type="AlphaFoldDB" id="A0A1F6LRN5"/>
<evidence type="ECO:0000256" key="5">
    <source>
        <dbReference type="ARBA" id="ARBA00022927"/>
    </source>
</evidence>
<dbReference type="PANTHER" id="PTHR12428:SF65">
    <property type="entry name" value="CYTOCHROME C OXIDASE ASSEMBLY PROTEIN COX18, MITOCHONDRIAL"/>
    <property type="match status" value="1"/>
</dbReference>
<dbReference type="GO" id="GO:0051205">
    <property type="term" value="P:protein insertion into membrane"/>
    <property type="evidence" value="ECO:0007669"/>
    <property type="project" value="TreeGrafter"/>
</dbReference>
<keyword evidence="3" id="KW-1003">Cell membrane</keyword>
<dbReference type="Pfam" id="PF02096">
    <property type="entry name" value="60KD_IMP"/>
    <property type="match status" value="1"/>
</dbReference>
<evidence type="ECO:0000256" key="6">
    <source>
        <dbReference type="ARBA" id="ARBA00022989"/>
    </source>
</evidence>
<organism evidence="12 13">
    <name type="scientific">Candidatus Magasanikbacteria bacterium RIFCSPHIGHO2_01_FULL_50_8</name>
    <dbReference type="NCBI Taxonomy" id="1798674"/>
    <lineage>
        <taxon>Bacteria</taxon>
        <taxon>Candidatus Magasanikiibacteriota</taxon>
    </lineage>
</organism>
<keyword evidence="2" id="KW-0813">Transport</keyword>
<comment type="caution">
    <text evidence="12">The sequence shown here is derived from an EMBL/GenBank/DDBJ whole genome shotgun (WGS) entry which is preliminary data.</text>
</comment>
<name>A0A1F6LRN5_9BACT</name>
<gene>
    <name evidence="12" type="ORF">A2848_03635</name>
</gene>
<evidence type="ECO:0000256" key="9">
    <source>
        <dbReference type="RuleBase" id="RU003945"/>
    </source>
</evidence>
<evidence type="ECO:0000313" key="13">
    <source>
        <dbReference type="Proteomes" id="UP000176329"/>
    </source>
</evidence>
<evidence type="ECO:0000256" key="8">
    <source>
        <dbReference type="ARBA" id="ARBA00023186"/>
    </source>
</evidence>
<protein>
    <recommendedName>
        <fullName evidence="11">Membrane insertase YidC/Oxa/ALB C-terminal domain-containing protein</fullName>
    </recommendedName>
</protein>
<dbReference type="PANTHER" id="PTHR12428">
    <property type="entry name" value="OXA1"/>
    <property type="match status" value="1"/>
</dbReference>
<feature type="transmembrane region" description="Helical" evidence="10">
    <location>
        <begin position="12"/>
        <end position="29"/>
    </location>
</feature>
<evidence type="ECO:0000256" key="10">
    <source>
        <dbReference type="SAM" id="Phobius"/>
    </source>
</evidence>
<keyword evidence="7 10" id="KW-0472">Membrane</keyword>
<comment type="subcellular location">
    <subcellularLocation>
        <location evidence="1">Cell membrane</location>
        <topology evidence="1">Multi-pass membrane protein</topology>
    </subcellularLocation>
    <subcellularLocation>
        <location evidence="9">Membrane</location>
        <topology evidence="9">Multi-pass membrane protein</topology>
    </subcellularLocation>
</comment>
<dbReference type="CDD" id="cd20070">
    <property type="entry name" value="5TM_YidC_Alb3"/>
    <property type="match status" value="1"/>
</dbReference>
<sequence>MEPFMRAFFHALLYKPLYNLLIALVAFMPGNDMGLAIVIITIILRLVLHPFSISAFRSQRAVQRMQPKLRELKEKFKDDQKGFAQASMEMYKENKVNPFSSCLPLLLQLPILLALYWVLRDGLNSVDTSLLYSFTPVPERVSAVAFGFLDLHKSSAVIAVLAGAVQFVQAKMMQAPKPPVHTKGSKDEEIMSAVNKQMLYMMPLLTVFIGWTLPAGLTVYWFFSTLLTVLQQWYIFRQLDKEEAATTKSNELSV</sequence>
<keyword evidence="4 9" id="KW-0812">Transmembrane</keyword>
<evidence type="ECO:0000259" key="11">
    <source>
        <dbReference type="Pfam" id="PF02096"/>
    </source>
</evidence>
<dbReference type="EMBL" id="MFPV01000028">
    <property type="protein sequence ID" value="OGH61964.1"/>
    <property type="molecule type" value="Genomic_DNA"/>
</dbReference>
<dbReference type="GO" id="GO:0015031">
    <property type="term" value="P:protein transport"/>
    <property type="evidence" value="ECO:0007669"/>
    <property type="project" value="UniProtKB-KW"/>
</dbReference>
<dbReference type="Proteomes" id="UP000176329">
    <property type="component" value="Unassembled WGS sequence"/>
</dbReference>
<evidence type="ECO:0000313" key="12">
    <source>
        <dbReference type="EMBL" id="OGH61964.1"/>
    </source>
</evidence>
<feature type="transmembrane region" description="Helical" evidence="10">
    <location>
        <begin position="35"/>
        <end position="56"/>
    </location>
</feature>
<evidence type="ECO:0000256" key="2">
    <source>
        <dbReference type="ARBA" id="ARBA00022448"/>
    </source>
</evidence>
<feature type="transmembrane region" description="Helical" evidence="10">
    <location>
        <begin position="199"/>
        <end position="223"/>
    </location>
</feature>